<organism evidence="6 7">
    <name type="scientific">Dreissena polymorpha</name>
    <name type="common">Zebra mussel</name>
    <name type="synonym">Mytilus polymorpha</name>
    <dbReference type="NCBI Taxonomy" id="45954"/>
    <lineage>
        <taxon>Eukaryota</taxon>
        <taxon>Metazoa</taxon>
        <taxon>Spiralia</taxon>
        <taxon>Lophotrochozoa</taxon>
        <taxon>Mollusca</taxon>
        <taxon>Bivalvia</taxon>
        <taxon>Autobranchia</taxon>
        <taxon>Heteroconchia</taxon>
        <taxon>Euheterodonta</taxon>
        <taxon>Imparidentia</taxon>
        <taxon>Neoheterodontei</taxon>
        <taxon>Myida</taxon>
        <taxon>Dreissenoidea</taxon>
        <taxon>Dreissenidae</taxon>
        <taxon>Dreissena</taxon>
    </lineage>
</organism>
<dbReference type="AlphaFoldDB" id="A0A9D4JA78"/>
<protein>
    <recommendedName>
        <fullName evidence="2">protein-tyrosine-phosphatase</fullName>
        <ecNumber evidence="2">3.1.3.48</ecNumber>
    </recommendedName>
</protein>
<accession>A0A9D4JA78</accession>
<dbReference type="InterPro" id="IPR050348">
    <property type="entry name" value="Protein-Tyr_Phosphatase"/>
</dbReference>
<dbReference type="Pfam" id="PF00102">
    <property type="entry name" value="Y_phosphatase"/>
    <property type="match status" value="1"/>
</dbReference>
<sequence>MLSGKENPVPSDDHDYYSFKTFSRGIKIHELWDYIHEKFRSGSTFFEEEFKKLRSGLIHKHDIASSDENKGRNRYKQMYAYDYNRVPLTIEFDGESEYINSSYIHVNVVISVISV</sequence>
<evidence type="ECO:0000256" key="1">
    <source>
        <dbReference type="ARBA" id="ARBA00009580"/>
    </source>
</evidence>
<dbReference type="PANTHER" id="PTHR19134">
    <property type="entry name" value="RECEPTOR-TYPE TYROSINE-PROTEIN PHOSPHATASE"/>
    <property type="match status" value="1"/>
</dbReference>
<name>A0A9D4JA78_DREPO</name>
<dbReference type="InterPro" id="IPR000242">
    <property type="entry name" value="PTP_cat"/>
</dbReference>
<dbReference type="SUPFAM" id="SSF52799">
    <property type="entry name" value="(Phosphotyrosine protein) phosphatases II"/>
    <property type="match status" value="1"/>
</dbReference>
<dbReference type="EC" id="3.1.3.48" evidence="2"/>
<reference evidence="6" key="2">
    <citation type="submission" date="2020-11" db="EMBL/GenBank/DDBJ databases">
        <authorList>
            <person name="McCartney M.A."/>
            <person name="Auch B."/>
            <person name="Kono T."/>
            <person name="Mallez S."/>
            <person name="Becker A."/>
            <person name="Gohl D.M."/>
            <person name="Silverstein K.A.T."/>
            <person name="Koren S."/>
            <person name="Bechman K.B."/>
            <person name="Herman A."/>
            <person name="Abrahante J.E."/>
            <person name="Garbe J."/>
        </authorList>
    </citation>
    <scope>NUCLEOTIDE SEQUENCE</scope>
    <source>
        <strain evidence="6">Duluth1</strain>
        <tissue evidence="6">Whole animal</tissue>
    </source>
</reference>
<feature type="domain" description="Tyrosine-protein phosphatase" evidence="5">
    <location>
        <begin position="46"/>
        <end position="104"/>
    </location>
</feature>
<dbReference type="Gene3D" id="3.90.190.10">
    <property type="entry name" value="Protein tyrosine phosphatase superfamily"/>
    <property type="match status" value="1"/>
</dbReference>
<reference evidence="6" key="1">
    <citation type="journal article" date="2019" name="bioRxiv">
        <title>The Genome of the Zebra Mussel, Dreissena polymorpha: A Resource for Invasive Species Research.</title>
        <authorList>
            <person name="McCartney M.A."/>
            <person name="Auch B."/>
            <person name="Kono T."/>
            <person name="Mallez S."/>
            <person name="Zhang Y."/>
            <person name="Obille A."/>
            <person name="Becker A."/>
            <person name="Abrahante J.E."/>
            <person name="Garbe J."/>
            <person name="Badalamenti J.P."/>
            <person name="Herman A."/>
            <person name="Mangelson H."/>
            <person name="Liachko I."/>
            <person name="Sullivan S."/>
            <person name="Sone E.D."/>
            <person name="Koren S."/>
            <person name="Silverstein K.A.T."/>
            <person name="Beckman K.B."/>
            <person name="Gohl D.M."/>
        </authorList>
    </citation>
    <scope>NUCLEOTIDE SEQUENCE</scope>
    <source>
        <strain evidence="6">Duluth1</strain>
        <tissue evidence="6">Whole animal</tissue>
    </source>
</reference>
<dbReference type="InterPro" id="IPR029021">
    <property type="entry name" value="Prot-tyrosine_phosphatase-like"/>
</dbReference>
<comment type="caution">
    <text evidence="6">The sequence shown here is derived from an EMBL/GenBank/DDBJ whole genome shotgun (WGS) entry which is preliminary data.</text>
</comment>
<evidence type="ECO:0000313" key="6">
    <source>
        <dbReference type="EMBL" id="KAH3802084.1"/>
    </source>
</evidence>
<evidence type="ECO:0000259" key="5">
    <source>
        <dbReference type="PROSITE" id="PS50055"/>
    </source>
</evidence>
<dbReference type="EMBL" id="JAIWYP010000007">
    <property type="protein sequence ID" value="KAH3802084.1"/>
    <property type="molecule type" value="Genomic_DNA"/>
</dbReference>
<dbReference type="GO" id="GO:0004725">
    <property type="term" value="F:protein tyrosine phosphatase activity"/>
    <property type="evidence" value="ECO:0007669"/>
    <property type="project" value="UniProtKB-EC"/>
</dbReference>
<keyword evidence="3" id="KW-0378">Hydrolase</keyword>
<proteinExistence type="inferred from homology"/>
<keyword evidence="4" id="KW-0904">Protein phosphatase</keyword>
<evidence type="ECO:0000256" key="3">
    <source>
        <dbReference type="ARBA" id="ARBA00022801"/>
    </source>
</evidence>
<dbReference type="PROSITE" id="PS50055">
    <property type="entry name" value="TYR_PHOSPHATASE_PTP"/>
    <property type="match status" value="1"/>
</dbReference>
<evidence type="ECO:0000256" key="2">
    <source>
        <dbReference type="ARBA" id="ARBA00013064"/>
    </source>
</evidence>
<evidence type="ECO:0000313" key="7">
    <source>
        <dbReference type="Proteomes" id="UP000828390"/>
    </source>
</evidence>
<dbReference type="Proteomes" id="UP000828390">
    <property type="component" value="Unassembled WGS sequence"/>
</dbReference>
<gene>
    <name evidence="6" type="ORF">DPMN_155753</name>
</gene>
<keyword evidence="7" id="KW-1185">Reference proteome</keyword>
<dbReference type="PANTHER" id="PTHR19134:SF562">
    <property type="entry name" value="PROTEIN-TYROSINE-PHOSPHATASE"/>
    <property type="match status" value="1"/>
</dbReference>
<comment type="similarity">
    <text evidence="1">Belongs to the protein-tyrosine phosphatase family.</text>
</comment>
<evidence type="ECO:0000256" key="4">
    <source>
        <dbReference type="ARBA" id="ARBA00022912"/>
    </source>
</evidence>